<evidence type="ECO:0000313" key="16">
    <source>
        <dbReference type="Proteomes" id="UP001176806"/>
    </source>
</evidence>
<evidence type="ECO:0000256" key="12">
    <source>
        <dbReference type="ARBA" id="ARBA00023157"/>
    </source>
</evidence>
<keyword evidence="16" id="KW-1185">Reference proteome</keyword>
<comment type="caution">
    <text evidence="15">The sequence shown here is derived from an EMBL/GenBank/DDBJ whole genome shotgun (WGS) entry which is preliminary data.</text>
</comment>
<dbReference type="EMBL" id="JAUOEL010000006">
    <property type="protein sequence ID" value="MDO5975846.1"/>
    <property type="molecule type" value="Genomic_DNA"/>
</dbReference>
<evidence type="ECO:0000256" key="3">
    <source>
        <dbReference type="ARBA" id="ARBA00022676"/>
    </source>
</evidence>
<dbReference type="Proteomes" id="UP001176806">
    <property type="component" value="Unassembled WGS sequence"/>
</dbReference>
<evidence type="ECO:0000256" key="7">
    <source>
        <dbReference type="ARBA" id="ARBA00022824"/>
    </source>
</evidence>
<evidence type="ECO:0000256" key="9">
    <source>
        <dbReference type="ARBA" id="ARBA00022989"/>
    </source>
</evidence>
<evidence type="ECO:0000256" key="10">
    <source>
        <dbReference type="ARBA" id="ARBA00023034"/>
    </source>
</evidence>
<evidence type="ECO:0000256" key="8">
    <source>
        <dbReference type="ARBA" id="ARBA00022968"/>
    </source>
</evidence>
<comment type="subcellular location">
    <subcellularLocation>
        <location evidence="2">Endoplasmic reticulum membrane</location>
        <topology evidence="2">Single-pass type II membrane protein</topology>
    </subcellularLocation>
    <subcellularLocation>
        <location evidence="1">Golgi apparatus membrane</location>
        <topology evidence="1">Single-pass type II membrane protein</topology>
    </subcellularLocation>
</comment>
<keyword evidence="6" id="KW-0479">Metal-binding</keyword>
<keyword evidence="11" id="KW-0472">Membrane</keyword>
<keyword evidence="4" id="KW-0808">Transferase</keyword>
<keyword evidence="3" id="KW-0328">Glycosyltransferase</keyword>
<evidence type="ECO:0000256" key="1">
    <source>
        <dbReference type="ARBA" id="ARBA00004323"/>
    </source>
</evidence>
<dbReference type="RefSeq" id="WP_303303081.1">
    <property type="nucleotide sequence ID" value="NZ_BAABDA010000046.1"/>
</dbReference>
<keyword evidence="10" id="KW-0333">Golgi apparatus</keyword>
<keyword evidence="7" id="KW-0256">Endoplasmic reticulum</keyword>
<evidence type="ECO:0000256" key="2">
    <source>
        <dbReference type="ARBA" id="ARBA00004648"/>
    </source>
</evidence>
<name>A0ABT8WRT2_9FLAO</name>
<gene>
    <name evidence="15" type="ORF">Q4Q40_16745</name>
</gene>
<sequence>MKQAILITAYKNFDHLIDIVTFFDNDFELFIHIDKKIKVEKRIIDKIKNIDNVKFLSREYSINWGGLNHLKAYLLLAKAALKNQENKYFHLISGQDFPVKDLSYFKNILNAPKLYDHLEFFEIPSSIWKNQNGGLDRLEYYNFFDLIDAKKHIKWLWRLVRIQKKLHLKRRVSERIGKLYGGFTWWSLTRDTLQYVIDYTKEKPYLIHRMKHTFCSEEMYFQTIIMNSDFSKNVVNDNLRYIDWDPDRVGKDSPSPALLDMTDYEKINTSNKLFARKFDTPISDKLKSLIQKQDSTKNI</sequence>
<keyword evidence="13" id="KW-0325">Glycoprotein</keyword>
<evidence type="ECO:0000313" key="15">
    <source>
        <dbReference type="EMBL" id="MDO5975846.1"/>
    </source>
</evidence>
<evidence type="ECO:0000256" key="6">
    <source>
        <dbReference type="ARBA" id="ARBA00022723"/>
    </source>
</evidence>
<evidence type="ECO:0000256" key="14">
    <source>
        <dbReference type="ARBA" id="ARBA00042865"/>
    </source>
</evidence>
<keyword evidence="5" id="KW-0812">Transmembrane</keyword>
<keyword evidence="9" id="KW-1133">Transmembrane helix</keyword>
<keyword evidence="12" id="KW-1015">Disulfide bond</keyword>
<dbReference type="InterPro" id="IPR003406">
    <property type="entry name" value="Glyco_trans_14"/>
</dbReference>
<dbReference type="PANTHER" id="PTHR46025">
    <property type="entry name" value="XYLOSYLTRANSFERASE OXT"/>
    <property type="match status" value="1"/>
</dbReference>
<evidence type="ECO:0000256" key="4">
    <source>
        <dbReference type="ARBA" id="ARBA00022679"/>
    </source>
</evidence>
<keyword evidence="8" id="KW-0735">Signal-anchor</keyword>
<dbReference type="PANTHER" id="PTHR46025:SF3">
    <property type="entry name" value="XYLOSYLTRANSFERASE OXT"/>
    <property type="match status" value="1"/>
</dbReference>
<protein>
    <recommendedName>
        <fullName evidence="14">Peptide O-xylosyltransferase</fullName>
    </recommendedName>
</protein>
<evidence type="ECO:0000256" key="13">
    <source>
        <dbReference type="ARBA" id="ARBA00023180"/>
    </source>
</evidence>
<evidence type="ECO:0000256" key="11">
    <source>
        <dbReference type="ARBA" id="ARBA00023136"/>
    </source>
</evidence>
<dbReference type="InterPro" id="IPR043538">
    <property type="entry name" value="XYLT"/>
</dbReference>
<organism evidence="15 16">
    <name type="scientific">Flavivirga jejuensis</name>
    <dbReference type="NCBI Taxonomy" id="870487"/>
    <lineage>
        <taxon>Bacteria</taxon>
        <taxon>Pseudomonadati</taxon>
        <taxon>Bacteroidota</taxon>
        <taxon>Flavobacteriia</taxon>
        <taxon>Flavobacteriales</taxon>
        <taxon>Flavobacteriaceae</taxon>
        <taxon>Flavivirga</taxon>
    </lineage>
</organism>
<accession>A0ABT8WRT2</accession>
<proteinExistence type="predicted"/>
<reference evidence="15" key="1">
    <citation type="submission" date="2023-07" db="EMBL/GenBank/DDBJ databases">
        <title>Two novel species in the genus Flavivirga.</title>
        <authorList>
            <person name="Kwon K."/>
        </authorList>
    </citation>
    <scope>NUCLEOTIDE SEQUENCE</scope>
    <source>
        <strain evidence="15">KACC 14158</strain>
    </source>
</reference>
<evidence type="ECO:0000256" key="5">
    <source>
        <dbReference type="ARBA" id="ARBA00022692"/>
    </source>
</evidence>
<dbReference type="Pfam" id="PF02485">
    <property type="entry name" value="Branch"/>
    <property type="match status" value="1"/>
</dbReference>